<sequence length="236" mass="26741">MNQFPSQILALRHSAWMPVVEANAGLPTASKFGGIPWLQPGESWPTCQHCGQPMPLFLQLNLAELPEALRGKFGEGLLQLFYCTNTDAFCETECDTFFPFTEGKFVRLIVPESETPPVVPEQIAHFPEQRIIGWKEADDYPDSQEALEQGVEYAEREWEALIDADFPRSGDKLSGWPHWIQGIEYPNCRICQTPMRLVFQLDSNDHLPFMFGDMGCGHVTQCLEHKSEVTFAWACS</sequence>
<dbReference type="PANTHER" id="PTHR36436">
    <property type="entry name" value="SLL5081 PROTEIN"/>
    <property type="match status" value="1"/>
</dbReference>
<organism evidence="1">
    <name type="scientific">Candidatus Moduliflexus flocculans</name>
    <dbReference type="NCBI Taxonomy" id="1499966"/>
    <lineage>
        <taxon>Bacteria</taxon>
        <taxon>Candidatus Moduliflexota</taxon>
        <taxon>Candidatus Moduliflexia</taxon>
        <taxon>Candidatus Moduliflexales</taxon>
        <taxon>Candidatus Moduliflexaceae</taxon>
    </lineage>
</organism>
<accession>A0A0S6W159</accession>
<dbReference type="Pfam" id="PF09234">
    <property type="entry name" value="DUF1963"/>
    <property type="match status" value="1"/>
</dbReference>
<gene>
    <name evidence="1" type="ORF">U14_04793</name>
</gene>
<evidence type="ECO:0000313" key="2">
    <source>
        <dbReference type="Proteomes" id="UP000030700"/>
    </source>
</evidence>
<dbReference type="STRING" id="1499966.U14_04793"/>
<evidence type="ECO:0000313" key="1">
    <source>
        <dbReference type="EMBL" id="GAK53528.1"/>
    </source>
</evidence>
<proteinExistence type="predicted"/>
<dbReference type="Gene3D" id="2.30.320.10">
    <property type="entry name" value="YwqG-like"/>
    <property type="match status" value="1"/>
</dbReference>
<dbReference type="InterPro" id="IPR015315">
    <property type="entry name" value="DUF1963"/>
</dbReference>
<dbReference type="PANTHER" id="PTHR36436:SF6">
    <property type="entry name" value="SLL5081 PROTEIN"/>
    <property type="match status" value="1"/>
</dbReference>
<evidence type="ECO:0008006" key="3">
    <source>
        <dbReference type="Google" id="ProtNLM"/>
    </source>
</evidence>
<keyword evidence="2" id="KW-1185">Reference proteome</keyword>
<reference evidence="1" key="1">
    <citation type="journal article" date="2015" name="PeerJ">
        <title>First genomic representation of candidate bacterial phylum KSB3 points to enhanced environmental sensing as a trigger of wastewater bulking.</title>
        <authorList>
            <person name="Sekiguchi Y."/>
            <person name="Ohashi A."/>
            <person name="Parks D.H."/>
            <person name="Yamauchi T."/>
            <person name="Tyson G.W."/>
            <person name="Hugenholtz P."/>
        </authorList>
    </citation>
    <scope>NUCLEOTIDE SEQUENCE [LARGE SCALE GENOMIC DNA]</scope>
</reference>
<dbReference type="HOGENOM" id="CLU_1153133_0_0_0"/>
<name>A0A0S6W159_9BACT</name>
<dbReference type="SUPFAM" id="SSF103032">
    <property type="entry name" value="Hypothetical protein YwqG"/>
    <property type="match status" value="1"/>
</dbReference>
<dbReference type="Proteomes" id="UP000030700">
    <property type="component" value="Unassembled WGS sequence"/>
</dbReference>
<dbReference type="InterPro" id="IPR035948">
    <property type="entry name" value="YwqG-like_sf"/>
</dbReference>
<dbReference type="AlphaFoldDB" id="A0A0S6W159"/>
<protein>
    <recommendedName>
        <fullName evidence="3">DUF1963 domain-containing protein</fullName>
    </recommendedName>
</protein>
<dbReference type="EMBL" id="DF820459">
    <property type="protein sequence ID" value="GAK53528.1"/>
    <property type="molecule type" value="Genomic_DNA"/>
</dbReference>